<dbReference type="InterPro" id="IPR053145">
    <property type="entry name" value="AB_hydrolase_Est10"/>
</dbReference>
<accession>A0ABW5CUU9</accession>
<feature type="chain" id="PRO_5046715600" description="BAAT/Acyl-CoA thioester hydrolase C-terminal domain-containing protein" evidence="1">
    <location>
        <begin position="23"/>
        <end position="334"/>
    </location>
</feature>
<dbReference type="PANTHER" id="PTHR43265:SF1">
    <property type="entry name" value="ESTERASE ESTD"/>
    <property type="match status" value="1"/>
</dbReference>
<keyword evidence="1" id="KW-0732">Signal</keyword>
<evidence type="ECO:0000313" key="3">
    <source>
        <dbReference type="Proteomes" id="UP001597374"/>
    </source>
</evidence>
<dbReference type="PANTHER" id="PTHR43265">
    <property type="entry name" value="ESTERASE ESTD"/>
    <property type="match status" value="1"/>
</dbReference>
<proteinExistence type="predicted"/>
<organism evidence="2 3">
    <name type="scientific">Pontibacter ruber</name>
    <dbReference type="NCBI Taxonomy" id="1343895"/>
    <lineage>
        <taxon>Bacteria</taxon>
        <taxon>Pseudomonadati</taxon>
        <taxon>Bacteroidota</taxon>
        <taxon>Cytophagia</taxon>
        <taxon>Cytophagales</taxon>
        <taxon>Hymenobacteraceae</taxon>
        <taxon>Pontibacter</taxon>
    </lineage>
</organism>
<name>A0ABW5CUU9_9BACT</name>
<dbReference type="SUPFAM" id="SSF53474">
    <property type="entry name" value="alpha/beta-Hydrolases"/>
    <property type="match status" value="1"/>
</dbReference>
<sequence length="334" mass="38857">MKQTLLLFFLPLLFCFHVAAQAKKPEDFGFRHLQTLYKQDTVDILVLSKRGEEEMEKPLFLFIQGSLPKPLIKLQENGKPYMVFPFEAGILLNDYHLAIISKPYVPLIREASELRRDMAYVNPETNNFPEKYVKRDNLDYYASRNKEVIKFLQKQTWISEEEVVVAGHSEGAAVAAKLAELSKDVTRLIFASTNPFGRMMTIISQMRQQDDSLGTATEKQFELWQELINDQENNQVQGETTFKSIYSFSKPPIDSLRKLKIPVLIAYGTKDIVAPFFDYMHLETIRNKKKNFTFMPYVGREHNFFGFDESGKVNYDDFGWDGVAQDWKEWLVKK</sequence>
<dbReference type="EMBL" id="JBHUIM010000001">
    <property type="protein sequence ID" value="MFD2245377.1"/>
    <property type="molecule type" value="Genomic_DNA"/>
</dbReference>
<dbReference type="Gene3D" id="3.40.50.1820">
    <property type="entry name" value="alpha/beta hydrolase"/>
    <property type="match status" value="1"/>
</dbReference>
<feature type="signal peptide" evidence="1">
    <location>
        <begin position="1"/>
        <end position="22"/>
    </location>
</feature>
<evidence type="ECO:0000256" key="1">
    <source>
        <dbReference type="SAM" id="SignalP"/>
    </source>
</evidence>
<dbReference type="InterPro" id="IPR029058">
    <property type="entry name" value="AB_hydrolase_fold"/>
</dbReference>
<comment type="caution">
    <text evidence="2">The sequence shown here is derived from an EMBL/GenBank/DDBJ whole genome shotgun (WGS) entry which is preliminary data.</text>
</comment>
<protein>
    <recommendedName>
        <fullName evidence="4">BAAT/Acyl-CoA thioester hydrolase C-terminal domain-containing protein</fullName>
    </recommendedName>
</protein>
<reference evidence="3" key="1">
    <citation type="journal article" date="2019" name="Int. J. Syst. Evol. Microbiol.">
        <title>The Global Catalogue of Microorganisms (GCM) 10K type strain sequencing project: providing services to taxonomists for standard genome sequencing and annotation.</title>
        <authorList>
            <consortium name="The Broad Institute Genomics Platform"/>
            <consortium name="The Broad Institute Genome Sequencing Center for Infectious Disease"/>
            <person name="Wu L."/>
            <person name="Ma J."/>
        </authorList>
    </citation>
    <scope>NUCLEOTIDE SEQUENCE [LARGE SCALE GENOMIC DNA]</scope>
    <source>
        <strain evidence="3">CGMCC 4.1782</strain>
    </source>
</reference>
<keyword evidence="3" id="KW-1185">Reference proteome</keyword>
<gene>
    <name evidence="2" type="ORF">ACFSKP_03870</name>
</gene>
<evidence type="ECO:0008006" key="4">
    <source>
        <dbReference type="Google" id="ProtNLM"/>
    </source>
</evidence>
<dbReference type="RefSeq" id="WP_250429167.1">
    <property type="nucleotide sequence ID" value="NZ_JALPRR010000002.1"/>
</dbReference>
<evidence type="ECO:0000313" key="2">
    <source>
        <dbReference type="EMBL" id="MFD2245377.1"/>
    </source>
</evidence>
<dbReference type="Proteomes" id="UP001597374">
    <property type="component" value="Unassembled WGS sequence"/>
</dbReference>